<dbReference type="OrthoDB" id="9767366at2"/>
<dbReference type="Gene3D" id="3.20.20.140">
    <property type="entry name" value="Metal-dependent hydrolases"/>
    <property type="match status" value="1"/>
</dbReference>
<evidence type="ECO:0000313" key="2">
    <source>
        <dbReference type="EMBL" id="SDY12484.1"/>
    </source>
</evidence>
<dbReference type="Gene3D" id="3.10.310.70">
    <property type="match status" value="1"/>
</dbReference>
<keyword evidence="3" id="KW-1185">Reference proteome</keyword>
<feature type="domain" description="Amidohydrolase 3" evidence="1">
    <location>
        <begin position="54"/>
        <end position="510"/>
    </location>
</feature>
<dbReference type="RefSeq" id="WP_090246024.1">
    <property type="nucleotide sequence ID" value="NZ_FNOU01000017.1"/>
</dbReference>
<dbReference type="EMBL" id="FNOU01000017">
    <property type="protein sequence ID" value="SDY12484.1"/>
    <property type="molecule type" value="Genomic_DNA"/>
</dbReference>
<dbReference type="PANTHER" id="PTHR22642">
    <property type="entry name" value="IMIDAZOLONEPROPIONASE"/>
    <property type="match status" value="1"/>
</dbReference>
<dbReference type="GO" id="GO:0016810">
    <property type="term" value="F:hydrolase activity, acting on carbon-nitrogen (but not peptide) bonds"/>
    <property type="evidence" value="ECO:0007669"/>
    <property type="project" value="InterPro"/>
</dbReference>
<proteinExistence type="predicted"/>
<dbReference type="Gene3D" id="2.30.40.10">
    <property type="entry name" value="Urease, subunit C, domain 1"/>
    <property type="match status" value="1"/>
</dbReference>
<accession>A0A1H3HCH6</accession>
<evidence type="ECO:0000259" key="1">
    <source>
        <dbReference type="Pfam" id="PF07969"/>
    </source>
</evidence>
<dbReference type="SUPFAM" id="SSF51338">
    <property type="entry name" value="Composite domain of metallo-dependent hydrolases"/>
    <property type="match status" value="1"/>
</dbReference>
<organism evidence="2 3">
    <name type="scientific">Eubacterium barkeri</name>
    <name type="common">Clostridium barkeri</name>
    <dbReference type="NCBI Taxonomy" id="1528"/>
    <lineage>
        <taxon>Bacteria</taxon>
        <taxon>Bacillati</taxon>
        <taxon>Bacillota</taxon>
        <taxon>Clostridia</taxon>
        <taxon>Eubacteriales</taxon>
        <taxon>Eubacteriaceae</taxon>
        <taxon>Eubacterium</taxon>
    </lineage>
</organism>
<reference evidence="3" key="1">
    <citation type="submission" date="2016-10" db="EMBL/GenBank/DDBJ databases">
        <authorList>
            <person name="Varghese N."/>
            <person name="Submissions S."/>
        </authorList>
    </citation>
    <scope>NUCLEOTIDE SEQUENCE [LARGE SCALE GENOMIC DNA]</scope>
    <source>
        <strain evidence="3">VPI 5359</strain>
    </source>
</reference>
<dbReference type="InterPro" id="IPR033932">
    <property type="entry name" value="YtcJ-like"/>
</dbReference>
<dbReference type="Proteomes" id="UP000199652">
    <property type="component" value="Unassembled WGS sequence"/>
</dbReference>
<dbReference type="AlphaFoldDB" id="A0A1H3HCH6"/>
<dbReference type="InterPro" id="IPR032466">
    <property type="entry name" value="Metal_Hydrolase"/>
</dbReference>
<sequence length="516" mass="55921">MKKGSIALVGGKIITMEPHNPEASAILVEEGIITLLGDDQTIITQAAEKGIEQLDLAGRCAVPGLHDCHVHVMGTGIGATGVDLYDAGNIRGVLDLILQAAQDQPHGWIYGTRLDESRLEEKRAPTATEIDTVMPNRGVFLVDRGLHYTQLNTKAFQAIGFQDEDGILWDVSGRPTGRVHGEANGVAKTYYNDKMSDEQRIAAIQYVSNLAVSKGVTTIHAMEGGTLFSDADIPVFNQLQGELPLDILMYWDTPDLSIIEEAGYPRMGTDILLDGSIGSRTAAFDTPYADDPNTCGILYFKQEDVNHLVESAFSKGLQSGFHAIGPCGIRMALDALEYALEKNPVADHRYRIEHFGFPDDRDILRAKRLGAIISTQPSFSYLRGGPGSVYNLRTGDEREEQAYSLRRYTDAGLMLCGGSDSSVTPIDPILGIHAAVNPPYAQNALTPQEALAMFTTNAAYAAFEEDCKGSLKPGKLGDITILSDDPLSVLPQSIGDIQVEATIVRGTVVYHKSLQQ</sequence>
<dbReference type="STRING" id="1528.SAMN04488579_11716"/>
<protein>
    <recommendedName>
        <fullName evidence="1">Amidohydrolase 3 domain-containing protein</fullName>
    </recommendedName>
</protein>
<dbReference type="SUPFAM" id="SSF51556">
    <property type="entry name" value="Metallo-dependent hydrolases"/>
    <property type="match status" value="1"/>
</dbReference>
<dbReference type="Pfam" id="PF07969">
    <property type="entry name" value="Amidohydro_3"/>
    <property type="match status" value="1"/>
</dbReference>
<evidence type="ECO:0000313" key="3">
    <source>
        <dbReference type="Proteomes" id="UP000199652"/>
    </source>
</evidence>
<dbReference type="InterPro" id="IPR013108">
    <property type="entry name" value="Amidohydro_3"/>
</dbReference>
<gene>
    <name evidence="2" type="ORF">SAMN04488579_11716</name>
</gene>
<dbReference type="PANTHER" id="PTHR22642:SF22">
    <property type="entry name" value="EXOENZYMES REGULATORY PROTEIN AEPA"/>
    <property type="match status" value="1"/>
</dbReference>
<name>A0A1H3HCH6_EUBBA</name>
<dbReference type="InterPro" id="IPR011059">
    <property type="entry name" value="Metal-dep_hydrolase_composite"/>
</dbReference>
<dbReference type="CDD" id="cd01300">
    <property type="entry name" value="YtcJ_like"/>
    <property type="match status" value="1"/>
</dbReference>